<organism evidence="1 2">
    <name type="scientific">Pseudoxanthomonas wuyuanensis</name>
    <dbReference type="NCBI Taxonomy" id="1073196"/>
    <lineage>
        <taxon>Bacteria</taxon>
        <taxon>Pseudomonadati</taxon>
        <taxon>Pseudomonadota</taxon>
        <taxon>Gammaproteobacteria</taxon>
        <taxon>Lysobacterales</taxon>
        <taxon>Lysobacteraceae</taxon>
        <taxon>Pseudoxanthomonas</taxon>
    </lineage>
</organism>
<evidence type="ECO:0000313" key="1">
    <source>
        <dbReference type="EMBL" id="SOD53689.1"/>
    </source>
</evidence>
<dbReference type="OrthoDB" id="8759063at2"/>
<proteinExistence type="predicted"/>
<gene>
    <name evidence="1" type="ORF">SAMN06296416_102538</name>
</gene>
<protein>
    <submittedName>
        <fullName evidence="1">P2-like prophage tail protein X</fullName>
    </submittedName>
</protein>
<dbReference type="AlphaFoldDB" id="A0A286D4V6"/>
<dbReference type="InterPro" id="IPR008861">
    <property type="entry name" value="GpX-like"/>
</dbReference>
<keyword evidence="2" id="KW-1185">Reference proteome</keyword>
<accession>A0A286D4V6</accession>
<dbReference type="Pfam" id="PF05489">
    <property type="entry name" value="Phage_tail_X"/>
    <property type="match status" value="1"/>
</dbReference>
<dbReference type="Proteomes" id="UP000219374">
    <property type="component" value="Unassembled WGS sequence"/>
</dbReference>
<sequence>MRVHAMQGDTLDLLCYRHLGATAGVVEKALELNPGLADFGAVLPHGTAIVLPDLTTAQTPATRALVQLWD</sequence>
<name>A0A286D4V6_9GAMM</name>
<dbReference type="EMBL" id="OCND01000002">
    <property type="protein sequence ID" value="SOD53689.1"/>
    <property type="molecule type" value="Genomic_DNA"/>
</dbReference>
<dbReference type="RefSeq" id="WP_097121272.1">
    <property type="nucleotide sequence ID" value="NZ_OCND01000002.1"/>
</dbReference>
<reference evidence="1 2" key="1">
    <citation type="submission" date="2017-09" db="EMBL/GenBank/DDBJ databases">
        <authorList>
            <person name="Ehlers B."/>
            <person name="Leendertz F.H."/>
        </authorList>
    </citation>
    <scope>NUCLEOTIDE SEQUENCE [LARGE SCALE GENOMIC DNA]</scope>
    <source>
        <strain evidence="1 2">CGMCC 1.10978</strain>
    </source>
</reference>
<evidence type="ECO:0000313" key="2">
    <source>
        <dbReference type="Proteomes" id="UP000219374"/>
    </source>
</evidence>